<accession>A2BSA8</accession>
<dbReference type="AlphaFoldDB" id="A2BSA8"/>
<dbReference type="Gene3D" id="3.30.540.10">
    <property type="entry name" value="Fructose-1,6-Bisphosphatase, subunit A, domain 1"/>
    <property type="match status" value="1"/>
</dbReference>
<dbReference type="PANTHER" id="PTHR43028:SF1">
    <property type="entry name" value="AMMONIUM TRANSPORT PROTEIN"/>
    <property type="match status" value="1"/>
</dbReference>
<evidence type="ECO:0000313" key="2">
    <source>
        <dbReference type="EMBL" id="ABM70669.1"/>
    </source>
</evidence>
<dbReference type="KEGG" id="pmb:A9601_13851"/>
<dbReference type="RefSeq" id="WP_011818806.1">
    <property type="nucleotide sequence ID" value="NC_008816.1"/>
</dbReference>
<sequence>MIELPSGVDINNLIDDIRIFSWQAADVLLYYSRLLENSDDKRNIVKNNNEDDPVTLADLKVNELIIERINEKYKNINWDILSEENVKNSSEIFDNKTDWIWVLDPLDGTKDFIQGTGNYAMHLALNFKQKPYIGFVLIPDKNQLWITDGKKTWCEKRDGKKYKLSLSNKKNLQEMTVVTSKNHGNEILRNLIQKINFRKVEIMGSIGCKIASIVRGDSDIYICLSLPGKSSPKDWDFAAPETILKAAGGAITNLDNQELSYGKSSFEQGGIIIATNDKKTHGNICLEIKKIIEDYGIYPL</sequence>
<dbReference type="PRINTS" id="PR00377">
    <property type="entry name" value="IMPHPHTASES"/>
</dbReference>
<dbReference type="STRING" id="146891.A9601_13851"/>
<gene>
    <name evidence="2" type="primary">cysQ</name>
    <name evidence="2" type="ordered locus">A9601_13851</name>
</gene>
<proteinExistence type="predicted"/>
<dbReference type="GO" id="GO:0046872">
    <property type="term" value="F:metal ion binding"/>
    <property type="evidence" value="ECO:0007669"/>
    <property type="project" value="UniProtKB-KW"/>
</dbReference>
<organism evidence="2 3">
    <name type="scientific">Prochlorococcus marinus (strain AS9601)</name>
    <dbReference type="NCBI Taxonomy" id="146891"/>
    <lineage>
        <taxon>Bacteria</taxon>
        <taxon>Bacillati</taxon>
        <taxon>Cyanobacteriota</taxon>
        <taxon>Cyanophyceae</taxon>
        <taxon>Synechococcales</taxon>
        <taxon>Prochlorococcaceae</taxon>
        <taxon>Prochlorococcus</taxon>
    </lineage>
</organism>
<dbReference type="CDD" id="cd01638">
    <property type="entry name" value="CysQ"/>
    <property type="match status" value="1"/>
</dbReference>
<dbReference type="Gene3D" id="3.40.190.80">
    <property type="match status" value="1"/>
</dbReference>
<dbReference type="GO" id="GO:0000103">
    <property type="term" value="P:sulfate assimilation"/>
    <property type="evidence" value="ECO:0007669"/>
    <property type="project" value="TreeGrafter"/>
</dbReference>
<dbReference type="Pfam" id="PF00459">
    <property type="entry name" value="Inositol_P"/>
    <property type="match status" value="1"/>
</dbReference>
<dbReference type="PANTHER" id="PTHR43028">
    <property type="entry name" value="3'(2'),5'-BISPHOSPHATE NUCLEOTIDASE 1"/>
    <property type="match status" value="1"/>
</dbReference>
<reference evidence="2 3" key="1">
    <citation type="journal article" date="2007" name="PLoS Genet.">
        <title>Patterns and implications of gene gain and loss in the evolution of Prochlorococcus.</title>
        <authorList>
            <person name="Kettler G.C."/>
            <person name="Martiny A.C."/>
            <person name="Huang K."/>
            <person name="Zucker J."/>
            <person name="Coleman M.L."/>
            <person name="Rodrigue S."/>
            <person name="Chen F."/>
            <person name="Lapidus A."/>
            <person name="Ferriera S."/>
            <person name="Johnson J."/>
            <person name="Steglich C."/>
            <person name="Church G.M."/>
            <person name="Richardson P."/>
            <person name="Chisholm S.W."/>
        </authorList>
    </citation>
    <scope>NUCLEOTIDE SEQUENCE [LARGE SCALE GENOMIC DNA]</scope>
    <source>
        <strain evidence="2 3">AS9601</strain>
    </source>
</reference>
<evidence type="ECO:0000256" key="1">
    <source>
        <dbReference type="PIRSR" id="PIRSR600760-2"/>
    </source>
</evidence>
<dbReference type="InterPro" id="IPR000760">
    <property type="entry name" value="Inositol_monophosphatase-like"/>
</dbReference>
<dbReference type="OrthoDB" id="9772456at2"/>
<feature type="binding site" evidence="1">
    <location>
        <position position="106"/>
    </location>
    <ligand>
        <name>Mg(2+)</name>
        <dbReference type="ChEBI" id="CHEBI:18420"/>
        <label>1</label>
        <note>catalytic</note>
    </ligand>
</feature>
<dbReference type="GO" id="GO:0050427">
    <property type="term" value="P:3'-phosphoadenosine 5'-phosphosulfate metabolic process"/>
    <property type="evidence" value="ECO:0007669"/>
    <property type="project" value="TreeGrafter"/>
</dbReference>
<name>A2BSA8_PROMS</name>
<dbReference type="HOGENOM" id="CLU_044118_3_0_3"/>
<feature type="binding site" evidence="1">
    <location>
        <position position="104"/>
    </location>
    <ligand>
        <name>Mg(2+)</name>
        <dbReference type="ChEBI" id="CHEBI:18420"/>
        <label>1</label>
        <note>catalytic</note>
    </ligand>
</feature>
<feature type="binding site" evidence="1">
    <location>
        <position position="236"/>
    </location>
    <ligand>
        <name>Mg(2+)</name>
        <dbReference type="ChEBI" id="CHEBI:18420"/>
        <label>1</label>
        <note>catalytic</note>
    </ligand>
</feature>
<protein>
    <submittedName>
        <fullName evidence="2">CysQ</fullName>
    </submittedName>
</protein>
<evidence type="ECO:0000313" key="3">
    <source>
        <dbReference type="Proteomes" id="UP000002590"/>
    </source>
</evidence>
<feature type="binding site" evidence="1">
    <location>
        <position position="107"/>
    </location>
    <ligand>
        <name>Mg(2+)</name>
        <dbReference type="ChEBI" id="CHEBI:18420"/>
        <label>1</label>
        <note>catalytic</note>
    </ligand>
</feature>
<keyword evidence="1" id="KW-0460">Magnesium</keyword>
<dbReference type="GO" id="GO:0008441">
    <property type="term" value="F:3'(2'),5'-bisphosphate nucleotidase activity"/>
    <property type="evidence" value="ECO:0007669"/>
    <property type="project" value="TreeGrafter"/>
</dbReference>
<dbReference type="SUPFAM" id="SSF56655">
    <property type="entry name" value="Carbohydrate phosphatase"/>
    <property type="match status" value="1"/>
</dbReference>
<keyword evidence="1" id="KW-0479">Metal-binding</keyword>
<dbReference type="Proteomes" id="UP000002590">
    <property type="component" value="Chromosome"/>
</dbReference>
<feature type="binding site" evidence="1">
    <location>
        <position position="83"/>
    </location>
    <ligand>
        <name>Mg(2+)</name>
        <dbReference type="ChEBI" id="CHEBI:18420"/>
        <label>1</label>
        <note>catalytic</note>
    </ligand>
</feature>
<dbReference type="InterPro" id="IPR050725">
    <property type="entry name" value="CysQ/Inositol_MonoPase"/>
</dbReference>
<dbReference type="eggNOG" id="COG1218">
    <property type="taxonomic scope" value="Bacteria"/>
</dbReference>
<comment type="cofactor">
    <cofactor evidence="1">
        <name>Mg(2+)</name>
        <dbReference type="ChEBI" id="CHEBI:18420"/>
    </cofactor>
</comment>
<dbReference type="EMBL" id="CP000551">
    <property type="protein sequence ID" value="ABM70669.1"/>
    <property type="molecule type" value="Genomic_DNA"/>
</dbReference>